<comment type="caution">
    <text evidence="6">The sequence shown here is derived from an EMBL/GenBank/DDBJ whole genome shotgun (WGS) entry which is preliminary data.</text>
</comment>
<evidence type="ECO:0000256" key="4">
    <source>
        <dbReference type="SAM" id="SignalP"/>
    </source>
</evidence>
<keyword evidence="2" id="KW-0256">Endoplasmic reticulum</keyword>
<feature type="compositionally biased region" description="Basic and acidic residues" evidence="3">
    <location>
        <begin position="525"/>
        <end position="540"/>
    </location>
</feature>
<keyword evidence="4" id="KW-0732">Signal</keyword>
<gene>
    <name evidence="6" type="ORF">HJG63_014745</name>
</gene>
<feature type="domain" description="Protein OS9-like" evidence="5">
    <location>
        <begin position="110"/>
        <end position="137"/>
    </location>
</feature>
<dbReference type="PANTHER" id="PTHR15414:SF5">
    <property type="entry name" value="PROTEIN OS-9"/>
    <property type="match status" value="1"/>
</dbReference>
<dbReference type="InterPro" id="IPR045149">
    <property type="entry name" value="OS-9-like"/>
</dbReference>
<dbReference type="InterPro" id="IPR009011">
    <property type="entry name" value="Man6P_isomerase_rcpt-bd_dom_sf"/>
</dbReference>
<evidence type="ECO:0000313" key="6">
    <source>
        <dbReference type="EMBL" id="KAF6496832.1"/>
    </source>
</evidence>
<feature type="signal peptide" evidence="4">
    <location>
        <begin position="1"/>
        <end position="25"/>
    </location>
</feature>
<sequence length="560" mass="63311">MAAEALLSKLSGLLFLGFLLPASFAGGVGSLNLEELSEMRYGIEILPLPVMGGQSQASDVVIVSSKYKQRYECRLPAGAIHFQREREEEAPAYQGPGIPELLNPMKDAPCLLKTKDWWTYEFCYGRHIQQYHMEDSEIKGEFLCDEGAGISGDYIDRVDEPLSCSYVLTIRTPRLCPHPLLRPPPSAAPQAILCHPTLQPEEYMAYIQRQAVDSKQNGDKIIEELQDLDPQMWSETKSGVVPTKRASAIPTKDENKESDFWKMIHEPEDQAPGGEGVQAEEQEPDIEPADPASGSPDDFQNNVQVKVIRSPADLIRLIEELKGGTQKGKPNAGQEQPIDSAAEVPHREPEVKEKGDTEHQNEVEEEEDDEDEDEDEDERQLLGEFEKELEGMLLPSDRERLRSEVKAGMERELENIIQETEKELDPDGLKKESERDRAVLALTSTLNKLIKRLEEKQSPELVKKQRRRVVPRKPPPTPRPAGKIEIKIVRPGAEGTEEDTRWLTDEDTKNLKEIFFNILVQGAEEAQKERQRQKDLESNYRRVWGPRGGEGTGDLDEFDF</sequence>
<feature type="region of interest" description="Disordered" evidence="3">
    <location>
        <begin position="236"/>
        <end position="299"/>
    </location>
</feature>
<dbReference type="GO" id="GO:0030968">
    <property type="term" value="P:endoplasmic reticulum unfolded protein response"/>
    <property type="evidence" value="ECO:0007669"/>
    <property type="project" value="UniProtKB-UniRule"/>
</dbReference>
<feature type="compositionally biased region" description="Acidic residues" evidence="3">
    <location>
        <begin position="278"/>
        <end position="288"/>
    </location>
</feature>
<dbReference type="Pfam" id="PF07915">
    <property type="entry name" value="PRKCSH"/>
    <property type="match status" value="1"/>
</dbReference>
<comment type="similarity">
    <text evidence="2">Belongs to the OS-9 family.</text>
</comment>
<organism evidence="6 7">
    <name type="scientific">Rousettus aegyptiacus</name>
    <name type="common">Egyptian fruit bat</name>
    <name type="synonym">Pteropus aegyptiacus</name>
    <dbReference type="NCBI Taxonomy" id="9407"/>
    <lineage>
        <taxon>Eukaryota</taxon>
        <taxon>Metazoa</taxon>
        <taxon>Chordata</taxon>
        <taxon>Craniata</taxon>
        <taxon>Vertebrata</taxon>
        <taxon>Euteleostomi</taxon>
        <taxon>Mammalia</taxon>
        <taxon>Eutheria</taxon>
        <taxon>Laurasiatheria</taxon>
        <taxon>Chiroptera</taxon>
        <taxon>Yinpterochiroptera</taxon>
        <taxon>Pteropodoidea</taxon>
        <taxon>Pteropodidae</taxon>
        <taxon>Rousettinae</taxon>
        <taxon>Rousettus</taxon>
    </lineage>
</organism>
<evidence type="ECO:0000256" key="2">
    <source>
        <dbReference type="RuleBase" id="RU369099"/>
    </source>
</evidence>
<dbReference type="Proteomes" id="UP000593571">
    <property type="component" value="Unassembled WGS sequence"/>
</dbReference>
<evidence type="ECO:0000313" key="7">
    <source>
        <dbReference type="Proteomes" id="UP000593571"/>
    </source>
</evidence>
<feature type="compositionally biased region" description="Basic and acidic residues" evidence="3">
    <location>
        <begin position="251"/>
        <end position="268"/>
    </location>
</feature>
<dbReference type="EMBL" id="JACASE010000002">
    <property type="protein sequence ID" value="KAF6496832.1"/>
    <property type="molecule type" value="Genomic_DNA"/>
</dbReference>
<feature type="region of interest" description="Disordered" evidence="3">
    <location>
        <begin position="319"/>
        <end position="400"/>
    </location>
</feature>
<proteinExistence type="inferred from homology"/>
<dbReference type="InterPro" id="IPR012913">
    <property type="entry name" value="OS9-like_dom"/>
</dbReference>
<protein>
    <recommendedName>
        <fullName evidence="2">Endoplasmic reticulum lectin</fullName>
    </recommendedName>
</protein>
<dbReference type="GO" id="GO:0030246">
    <property type="term" value="F:carbohydrate binding"/>
    <property type="evidence" value="ECO:0007669"/>
    <property type="project" value="UniProtKB-UniRule"/>
</dbReference>
<comment type="function">
    <text evidence="2">Lectin involved in the quality control of the secretory pathway. As a member of the endoplasmic reticulum-associated degradation lumenal (ERAD-L) surveillance system, targets misfolded endoplasmic reticulum lumenal glycoproteins for degradation.</text>
</comment>
<comment type="subcellular location">
    <subcellularLocation>
        <location evidence="1 2">Endoplasmic reticulum lumen</location>
    </subcellularLocation>
</comment>
<accession>A0A7J8JL78</accession>
<reference evidence="6 7" key="1">
    <citation type="journal article" date="2020" name="Nature">
        <title>Six reference-quality genomes reveal evolution of bat adaptations.</title>
        <authorList>
            <person name="Jebb D."/>
            <person name="Huang Z."/>
            <person name="Pippel M."/>
            <person name="Hughes G.M."/>
            <person name="Lavrichenko K."/>
            <person name="Devanna P."/>
            <person name="Winkler S."/>
            <person name="Jermiin L.S."/>
            <person name="Skirmuntt E.C."/>
            <person name="Katzourakis A."/>
            <person name="Burkitt-Gray L."/>
            <person name="Ray D.A."/>
            <person name="Sullivan K.A.M."/>
            <person name="Roscito J.G."/>
            <person name="Kirilenko B.M."/>
            <person name="Davalos L.M."/>
            <person name="Corthals A.P."/>
            <person name="Power M.L."/>
            <person name="Jones G."/>
            <person name="Ransome R.D."/>
            <person name="Dechmann D.K.N."/>
            <person name="Locatelli A.G."/>
            <person name="Puechmaille S.J."/>
            <person name="Fedrigo O."/>
            <person name="Jarvis E.D."/>
            <person name="Hiller M."/>
            <person name="Vernes S.C."/>
            <person name="Myers E.W."/>
            <person name="Teeling E.C."/>
        </authorList>
    </citation>
    <scope>NUCLEOTIDE SEQUENCE [LARGE SCALE GENOMIC DNA]</scope>
    <source>
        <strain evidence="6">MRouAeg1</strain>
        <tissue evidence="6">Muscle</tissue>
    </source>
</reference>
<dbReference type="PANTHER" id="PTHR15414">
    <property type="entry name" value="OS-9-RELATED"/>
    <property type="match status" value="1"/>
</dbReference>
<dbReference type="GO" id="GO:0030970">
    <property type="term" value="P:retrograde protein transport, ER to cytosol"/>
    <property type="evidence" value="ECO:0007669"/>
    <property type="project" value="TreeGrafter"/>
</dbReference>
<feature type="region of interest" description="Disordered" evidence="3">
    <location>
        <begin position="525"/>
        <end position="560"/>
    </location>
</feature>
<feature type="compositionally biased region" description="Acidic residues" evidence="3">
    <location>
        <begin position="363"/>
        <end position="378"/>
    </location>
</feature>
<dbReference type="AlphaFoldDB" id="A0A7J8JL78"/>
<keyword evidence="2 6" id="KW-0430">Lectin</keyword>
<feature type="compositionally biased region" description="Basic and acidic residues" evidence="3">
    <location>
        <begin position="344"/>
        <end position="362"/>
    </location>
</feature>
<feature type="compositionally biased region" description="Basic and acidic residues" evidence="3">
    <location>
        <begin position="379"/>
        <end position="400"/>
    </location>
</feature>
<feature type="region of interest" description="Disordered" evidence="3">
    <location>
        <begin position="460"/>
        <end position="482"/>
    </location>
</feature>
<evidence type="ECO:0000256" key="3">
    <source>
        <dbReference type="SAM" id="MobiDB-lite"/>
    </source>
</evidence>
<evidence type="ECO:0000259" key="5">
    <source>
        <dbReference type="Pfam" id="PF07915"/>
    </source>
</evidence>
<name>A0A7J8JL78_ROUAE</name>
<dbReference type="Gene3D" id="2.70.130.10">
    <property type="entry name" value="Mannose-6-phosphate receptor binding domain"/>
    <property type="match status" value="1"/>
</dbReference>
<feature type="chain" id="PRO_5029720349" description="Endoplasmic reticulum lectin" evidence="4">
    <location>
        <begin position="26"/>
        <end position="560"/>
    </location>
</feature>
<dbReference type="GO" id="GO:0005788">
    <property type="term" value="C:endoplasmic reticulum lumen"/>
    <property type="evidence" value="ECO:0007669"/>
    <property type="project" value="UniProtKB-SubCell"/>
</dbReference>
<evidence type="ECO:0000256" key="1">
    <source>
        <dbReference type="ARBA" id="ARBA00004319"/>
    </source>
</evidence>
<keyword evidence="7" id="KW-1185">Reference proteome</keyword>